<keyword evidence="4 10" id="KW-0812">Transmembrane</keyword>
<comment type="function">
    <text evidence="10">Catalyzes the transfer of an acyl group from acyl-phosphate (acyl-PO(4)) to glycerol-3-phosphate (G3P) to form lysophosphatidic acid (LPA). This enzyme utilizes acyl-phosphate as fatty acyl donor, but not acyl-CoA or acyl-ACP.</text>
</comment>
<evidence type="ECO:0000256" key="9">
    <source>
        <dbReference type="ARBA" id="ARBA00023264"/>
    </source>
</evidence>
<reference evidence="11 12" key="1">
    <citation type="submission" date="2016-10" db="EMBL/GenBank/DDBJ databases">
        <authorList>
            <person name="de Groot N.N."/>
        </authorList>
    </citation>
    <scope>NUCLEOTIDE SEQUENCE [LARGE SCALE GENOMIC DNA]</scope>
    <source>
        <strain evidence="11 12">DSM 14045</strain>
    </source>
</reference>
<keyword evidence="6 10" id="KW-0443">Lipid metabolism</keyword>
<dbReference type="EC" id="2.3.1.275" evidence="10"/>
<dbReference type="STRING" id="1122142.SAMN02910414_00660"/>
<comment type="catalytic activity">
    <reaction evidence="10">
        <text>an acyl phosphate + sn-glycerol 3-phosphate = a 1-acyl-sn-glycero-3-phosphate + phosphate</text>
        <dbReference type="Rhea" id="RHEA:34075"/>
        <dbReference type="ChEBI" id="CHEBI:43474"/>
        <dbReference type="ChEBI" id="CHEBI:57597"/>
        <dbReference type="ChEBI" id="CHEBI:57970"/>
        <dbReference type="ChEBI" id="CHEBI:59918"/>
        <dbReference type="EC" id="2.3.1.275"/>
    </reaction>
</comment>
<name>A0A1H3GTW1_9FIRM</name>
<evidence type="ECO:0000256" key="8">
    <source>
        <dbReference type="ARBA" id="ARBA00023209"/>
    </source>
</evidence>
<dbReference type="Pfam" id="PF02660">
    <property type="entry name" value="G3P_acyltransf"/>
    <property type="match status" value="1"/>
</dbReference>
<dbReference type="PANTHER" id="PTHR30309:SF0">
    <property type="entry name" value="GLYCEROL-3-PHOSPHATE ACYLTRANSFERASE-RELATED"/>
    <property type="match status" value="1"/>
</dbReference>
<keyword evidence="3 10" id="KW-0808">Transferase</keyword>
<comment type="pathway">
    <text evidence="10">Lipid metabolism; phospholipid metabolism.</text>
</comment>
<keyword evidence="11" id="KW-0012">Acyltransferase</keyword>
<dbReference type="RefSeq" id="WP_074716143.1">
    <property type="nucleotide sequence ID" value="NZ_FNPG01000007.1"/>
</dbReference>
<evidence type="ECO:0000256" key="10">
    <source>
        <dbReference type="HAMAP-Rule" id="MF_01043"/>
    </source>
</evidence>
<protein>
    <recommendedName>
        <fullName evidence="10">Glycerol-3-phosphate acyltransferase</fullName>
    </recommendedName>
    <alternativeName>
        <fullName evidence="10">Acyl-PO4 G3P acyltransferase</fullName>
    </alternativeName>
    <alternativeName>
        <fullName evidence="10">Acyl-phosphate--glycerol-3-phosphate acyltransferase</fullName>
    </alternativeName>
    <alternativeName>
        <fullName evidence="10">G3P acyltransferase</fullName>
        <shortName evidence="10">GPAT</shortName>
        <ecNumber evidence="10">2.3.1.275</ecNumber>
    </alternativeName>
    <alternativeName>
        <fullName evidence="10">Lysophosphatidic acid synthase</fullName>
        <shortName evidence="10">LPA synthase</shortName>
    </alternativeName>
</protein>
<dbReference type="SMART" id="SM01207">
    <property type="entry name" value="G3P_acyltransf"/>
    <property type="match status" value="1"/>
</dbReference>
<evidence type="ECO:0000313" key="12">
    <source>
        <dbReference type="Proteomes" id="UP000183918"/>
    </source>
</evidence>
<dbReference type="GO" id="GO:0043772">
    <property type="term" value="F:acyl-phosphate glycerol-3-phosphate acyltransferase activity"/>
    <property type="evidence" value="ECO:0007669"/>
    <property type="project" value="UniProtKB-UniRule"/>
</dbReference>
<dbReference type="UniPathway" id="UPA00085"/>
<evidence type="ECO:0000256" key="7">
    <source>
        <dbReference type="ARBA" id="ARBA00023136"/>
    </source>
</evidence>
<dbReference type="HAMAP" id="MF_01043">
    <property type="entry name" value="PlsY"/>
    <property type="match status" value="1"/>
</dbReference>
<dbReference type="AlphaFoldDB" id="A0A1H3GTW1"/>
<comment type="similarity">
    <text evidence="10">Belongs to the PlsY family.</text>
</comment>
<evidence type="ECO:0000256" key="4">
    <source>
        <dbReference type="ARBA" id="ARBA00022692"/>
    </source>
</evidence>
<evidence type="ECO:0000256" key="5">
    <source>
        <dbReference type="ARBA" id="ARBA00022989"/>
    </source>
</evidence>
<dbReference type="NCBIfam" id="TIGR00023">
    <property type="entry name" value="glycerol-3-phosphate 1-O-acyltransferase PlsY"/>
    <property type="match status" value="1"/>
</dbReference>
<accession>A0A1H3GTW1</accession>
<keyword evidence="2 10" id="KW-0444">Lipid biosynthesis</keyword>
<keyword evidence="5 10" id="KW-1133">Transmembrane helix</keyword>
<keyword evidence="12" id="KW-1185">Reference proteome</keyword>
<feature type="transmembrane region" description="Helical" evidence="10">
    <location>
        <begin position="119"/>
        <end position="141"/>
    </location>
</feature>
<evidence type="ECO:0000313" key="11">
    <source>
        <dbReference type="EMBL" id="SDY06701.1"/>
    </source>
</evidence>
<dbReference type="GO" id="GO:0008654">
    <property type="term" value="P:phospholipid biosynthetic process"/>
    <property type="evidence" value="ECO:0007669"/>
    <property type="project" value="UniProtKB-UniRule"/>
</dbReference>
<keyword evidence="8 10" id="KW-0594">Phospholipid biosynthesis</keyword>
<evidence type="ECO:0000256" key="6">
    <source>
        <dbReference type="ARBA" id="ARBA00023098"/>
    </source>
</evidence>
<evidence type="ECO:0000256" key="2">
    <source>
        <dbReference type="ARBA" id="ARBA00022516"/>
    </source>
</evidence>
<proteinExistence type="inferred from homology"/>
<feature type="transmembrane region" description="Helical" evidence="10">
    <location>
        <begin position="6"/>
        <end position="25"/>
    </location>
</feature>
<keyword evidence="7 10" id="KW-0472">Membrane</keyword>
<gene>
    <name evidence="10" type="primary">plsY</name>
    <name evidence="11" type="ORF">SAMN02910414_00660</name>
</gene>
<dbReference type="PANTHER" id="PTHR30309">
    <property type="entry name" value="INNER MEMBRANE PROTEIN YGIH"/>
    <property type="match status" value="1"/>
</dbReference>
<comment type="subunit">
    <text evidence="10">Probably interacts with PlsX.</text>
</comment>
<dbReference type="OrthoDB" id="9777124at2"/>
<comment type="subcellular location">
    <subcellularLocation>
        <location evidence="10">Cell membrane</location>
        <topology evidence="10">Multi-pass membrane protein</topology>
    </subcellularLocation>
</comment>
<feature type="transmembrane region" description="Helical" evidence="10">
    <location>
        <begin position="147"/>
        <end position="166"/>
    </location>
</feature>
<sequence length="217" mass="23795">MIFARLIALLVGYLFGNFQTGYLYGKSKGIDIRKHGSGNAGTTNTLRTLGVKAGLITFLGDCFKAVFAILIIKYIFRNQFTDSIKILEMYAGFGTVLGHNFPFYLGFKGGKGIACTAGVILAVCPLATIICLIVFISIVAITRYVSLGSIIMISVFLIQVVVFNHLGMLGIDSSRFSLEFEFDIIAACFTCMGIWRHKANIIRLLSGNENKFAMSKK</sequence>
<dbReference type="InterPro" id="IPR003811">
    <property type="entry name" value="G3P_acylTferase_PlsY"/>
</dbReference>
<dbReference type="EMBL" id="FNPG01000007">
    <property type="protein sequence ID" value="SDY06701.1"/>
    <property type="molecule type" value="Genomic_DNA"/>
</dbReference>
<keyword evidence="9 10" id="KW-1208">Phospholipid metabolism</keyword>
<organism evidence="11 12">
    <name type="scientific">Lachnobacterium bovis DSM 14045</name>
    <dbReference type="NCBI Taxonomy" id="1122142"/>
    <lineage>
        <taxon>Bacteria</taxon>
        <taxon>Bacillati</taxon>
        <taxon>Bacillota</taxon>
        <taxon>Clostridia</taxon>
        <taxon>Lachnospirales</taxon>
        <taxon>Lachnospiraceae</taxon>
        <taxon>Lachnobacterium</taxon>
    </lineage>
</organism>
<dbReference type="GO" id="GO:0005886">
    <property type="term" value="C:plasma membrane"/>
    <property type="evidence" value="ECO:0007669"/>
    <property type="project" value="UniProtKB-SubCell"/>
</dbReference>
<keyword evidence="1 10" id="KW-1003">Cell membrane</keyword>
<evidence type="ECO:0000256" key="3">
    <source>
        <dbReference type="ARBA" id="ARBA00022679"/>
    </source>
</evidence>
<feature type="transmembrane region" description="Helical" evidence="10">
    <location>
        <begin position="88"/>
        <end position="107"/>
    </location>
</feature>
<dbReference type="Proteomes" id="UP000183918">
    <property type="component" value="Unassembled WGS sequence"/>
</dbReference>
<feature type="transmembrane region" description="Helical" evidence="10">
    <location>
        <begin position="55"/>
        <end position="76"/>
    </location>
</feature>
<evidence type="ECO:0000256" key="1">
    <source>
        <dbReference type="ARBA" id="ARBA00022475"/>
    </source>
</evidence>